<evidence type="ECO:0000313" key="1">
    <source>
        <dbReference type="EMBL" id="USQ94612.1"/>
    </source>
</evidence>
<accession>A0ABY4ZP87</accession>
<name>A0ABY4ZP87_9CAUL</name>
<evidence type="ECO:0000313" key="2">
    <source>
        <dbReference type="Proteomes" id="UP001057520"/>
    </source>
</evidence>
<organism evidence="1 2">
    <name type="scientific">Caulobacter segnis</name>
    <dbReference type="NCBI Taxonomy" id="88688"/>
    <lineage>
        <taxon>Bacteria</taxon>
        <taxon>Pseudomonadati</taxon>
        <taxon>Pseudomonadota</taxon>
        <taxon>Alphaproteobacteria</taxon>
        <taxon>Caulobacterales</taxon>
        <taxon>Caulobacteraceae</taxon>
        <taxon>Caulobacter</taxon>
    </lineage>
</organism>
<dbReference type="EMBL" id="CP096040">
    <property type="protein sequence ID" value="USQ94612.1"/>
    <property type="molecule type" value="Genomic_DNA"/>
</dbReference>
<dbReference type="Proteomes" id="UP001057520">
    <property type="component" value="Chromosome"/>
</dbReference>
<sequence length="250" mass="25634">MPDPFFDDVTPRLGLPYVVAAQAQKHIPINESLARLDGLVQLAVESRVVSAQPVSPVAGGVWILPGGATGAAWTGQAAGTLMRFEAGAWEPLVPAEGVLAWLKDENQMVAFDGAAWVPLSATFRSLTAAQTPNLANTRLEILEQEVTLSGASTATGIAIPNRAIVLAVSTRTTVAVTGATAYNCGVSGDASKFGGSLGVAKNSSNIGVIGPTAYYADTPVLLTAVGANFTAGKVRVAIHLLRFDAPAAVA</sequence>
<protein>
    <submittedName>
        <fullName evidence="1">DUF2793 domain-containing protein</fullName>
    </submittedName>
</protein>
<proteinExistence type="predicted"/>
<dbReference type="InterPro" id="IPR021251">
    <property type="entry name" value="DUF2793"/>
</dbReference>
<gene>
    <name evidence="1" type="ORF">MZV50_18790</name>
</gene>
<reference evidence="1 2" key="1">
    <citation type="submission" date="2022-04" db="EMBL/GenBank/DDBJ databases">
        <title>Genome sequence of soybean root-associated Caulobacter segnis RL271.</title>
        <authorList>
            <person name="Longley R."/>
            <person name="Bonito G."/>
            <person name="Trigodet F."/>
            <person name="Crosson S."/>
            <person name="Fiebig A."/>
        </authorList>
    </citation>
    <scope>NUCLEOTIDE SEQUENCE [LARGE SCALE GENOMIC DNA]</scope>
    <source>
        <strain evidence="1 2">RL271</strain>
    </source>
</reference>
<dbReference type="Pfam" id="PF10983">
    <property type="entry name" value="DUF2793"/>
    <property type="match status" value="1"/>
</dbReference>
<keyword evidence="2" id="KW-1185">Reference proteome</keyword>